<dbReference type="EMBL" id="JAKOOW010000024">
    <property type="protein sequence ID" value="MCG6504227.1"/>
    <property type="molecule type" value="Genomic_DNA"/>
</dbReference>
<dbReference type="CDD" id="cd01741">
    <property type="entry name" value="GATase1_1"/>
    <property type="match status" value="1"/>
</dbReference>
<evidence type="ECO:0000259" key="1">
    <source>
        <dbReference type="Pfam" id="PF00117"/>
    </source>
</evidence>
<dbReference type="RefSeq" id="WP_238747500.1">
    <property type="nucleotide sequence ID" value="NZ_JAKOOW010000024.1"/>
</dbReference>
<dbReference type="Proteomes" id="UP001298424">
    <property type="component" value="Unassembled WGS sequence"/>
</dbReference>
<name>A0ABS9NN55_9NEIS</name>
<evidence type="ECO:0000313" key="3">
    <source>
        <dbReference type="Proteomes" id="UP001298424"/>
    </source>
</evidence>
<accession>A0ABS9NN55</accession>
<sequence>MMNPQSASKPLIIVKLGSAPASVSARFGDYEQHIAALLADSGLPLQIVRAVDGEALPDYRQIAGAVLTGSPSMVGERKSFSETVRGWLQQAVPAGLPVFGICYGHQLLADAFGGEVGANPNGLEIGTIPLERQPACDGDPLFAPLPPQLCANATHFQSVLKLPAGAVALLANRHDAHQAYRYGKNAWGVQFHPEFTAPLMQAMLELRRQEPAAAGRDTDAEIAAVRESADAAGILRRFAAFVCRR</sequence>
<evidence type="ECO:0000313" key="2">
    <source>
        <dbReference type="EMBL" id="MCG6504227.1"/>
    </source>
</evidence>
<dbReference type="PRINTS" id="PR00099">
    <property type="entry name" value="CPSGATASE"/>
</dbReference>
<proteinExistence type="predicted"/>
<dbReference type="InterPro" id="IPR017926">
    <property type="entry name" value="GATASE"/>
</dbReference>
<dbReference type="InterPro" id="IPR044992">
    <property type="entry name" value="ChyE-like"/>
</dbReference>
<keyword evidence="3" id="KW-1185">Reference proteome</keyword>
<dbReference type="PANTHER" id="PTHR42695">
    <property type="entry name" value="GLUTAMINE AMIDOTRANSFERASE YLR126C-RELATED"/>
    <property type="match status" value="1"/>
</dbReference>
<dbReference type="Pfam" id="PF00117">
    <property type="entry name" value="GATase"/>
    <property type="match status" value="1"/>
</dbReference>
<dbReference type="NCBIfam" id="NF006562">
    <property type="entry name" value="PRK09065.1"/>
    <property type="match status" value="1"/>
</dbReference>
<comment type="caution">
    <text evidence="2">The sequence shown here is derived from an EMBL/GenBank/DDBJ whole genome shotgun (WGS) entry which is preliminary data.</text>
</comment>
<dbReference type="PANTHER" id="PTHR42695:SF5">
    <property type="entry name" value="GLUTAMINE AMIDOTRANSFERASE YLR126C-RELATED"/>
    <property type="match status" value="1"/>
</dbReference>
<dbReference type="InterPro" id="IPR029062">
    <property type="entry name" value="Class_I_gatase-like"/>
</dbReference>
<dbReference type="SUPFAM" id="SSF52317">
    <property type="entry name" value="Class I glutamine amidotransferase-like"/>
    <property type="match status" value="1"/>
</dbReference>
<protein>
    <submittedName>
        <fullName evidence="2">Glutamine amidotransferase</fullName>
    </submittedName>
</protein>
<dbReference type="Gene3D" id="3.40.50.880">
    <property type="match status" value="1"/>
</dbReference>
<gene>
    <name evidence="2" type="ORF">MB824_06940</name>
</gene>
<reference evidence="2 3" key="1">
    <citation type="submission" date="2022-02" db="EMBL/GenBank/DDBJ databases">
        <title>Genome sequence data of Kingella unionensis sp. nov. strain CICC 24913 (CCUG 75125).</title>
        <authorList>
            <person name="Xiao M."/>
        </authorList>
    </citation>
    <scope>NUCLEOTIDE SEQUENCE [LARGE SCALE GENOMIC DNA]</scope>
    <source>
        <strain evidence="2 3">CICC 24913</strain>
    </source>
</reference>
<feature type="domain" description="Glutamine amidotransferase" evidence="1">
    <location>
        <begin position="30"/>
        <end position="198"/>
    </location>
</feature>
<dbReference type="PROSITE" id="PS51273">
    <property type="entry name" value="GATASE_TYPE_1"/>
    <property type="match status" value="1"/>
</dbReference>
<keyword evidence="2" id="KW-0315">Glutamine amidotransferase</keyword>
<organism evidence="2 3">
    <name type="scientific">Kingella pumchi</name>
    <dbReference type="NCBI Taxonomy" id="2779506"/>
    <lineage>
        <taxon>Bacteria</taxon>
        <taxon>Pseudomonadati</taxon>
        <taxon>Pseudomonadota</taxon>
        <taxon>Betaproteobacteria</taxon>
        <taxon>Neisseriales</taxon>
        <taxon>Neisseriaceae</taxon>
        <taxon>Kingella</taxon>
    </lineage>
</organism>